<keyword evidence="4" id="KW-0804">Transcription</keyword>
<evidence type="ECO:0000256" key="3">
    <source>
        <dbReference type="ARBA" id="ARBA00023125"/>
    </source>
</evidence>
<dbReference type="PROSITE" id="PS50931">
    <property type="entry name" value="HTH_LYSR"/>
    <property type="match status" value="1"/>
</dbReference>
<dbReference type="SUPFAM" id="SSF46785">
    <property type="entry name" value="Winged helix' DNA-binding domain"/>
    <property type="match status" value="1"/>
</dbReference>
<evidence type="ECO:0000313" key="7">
    <source>
        <dbReference type="Proteomes" id="UP000832097"/>
    </source>
</evidence>
<dbReference type="InterPro" id="IPR036388">
    <property type="entry name" value="WH-like_DNA-bd_sf"/>
</dbReference>
<dbReference type="InterPro" id="IPR005119">
    <property type="entry name" value="LysR_subst-bd"/>
</dbReference>
<protein>
    <submittedName>
        <fullName evidence="6">LysR family transcriptional regulator</fullName>
    </submittedName>
</protein>
<organism evidence="6 7">
    <name type="scientific">Agromyces larvae</name>
    <dbReference type="NCBI Taxonomy" id="2929802"/>
    <lineage>
        <taxon>Bacteria</taxon>
        <taxon>Bacillati</taxon>
        <taxon>Actinomycetota</taxon>
        <taxon>Actinomycetes</taxon>
        <taxon>Micrococcales</taxon>
        <taxon>Microbacteriaceae</taxon>
        <taxon>Agromyces</taxon>
    </lineage>
</organism>
<gene>
    <name evidence="6" type="ORF">MTO99_06655</name>
</gene>
<feature type="domain" description="HTH lysR-type" evidence="5">
    <location>
        <begin position="17"/>
        <end position="74"/>
    </location>
</feature>
<dbReference type="InterPro" id="IPR036390">
    <property type="entry name" value="WH_DNA-bd_sf"/>
</dbReference>
<evidence type="ECO:0000259" key="5">
    <source>
        <dbReference type="PROSITE" id="PS50931"/>
    </source>
</evidence>
<evidence type="ECO:0000256" key="4">
    <source>
        <dbReference type="ARBA" id="ARBA00023163"/>
    </source>
</evidence>
<name>A0ABY4C620_9MICO</name>
<dbReference type="Proteomes" id="UP000832097">
    <property type="component" value="Chromosome"/>
</dbReference>
<dbReference type="Gene3D" id="3.40.190.10">
    <property type="entry name" value="Periplasmic binding protein-like II"/>
    <property type="match status" value="2"/>
</dbReference>
<dbReference type="PANTHER" id="PTHR30346">
    <property type="entry name" value="TRANSCRIPTIONAL DUAL REGULATOR HCAR-RELATED"/>
    <property type="match status" value="1"/>
</dbReference>
<evidence type="ECO:0000256" key="1">
    <source>
        <dbReference type="ARBA" id="ARBA00009437"/>
    </source>
</evidence>
<keyword evidence="3" id="KW-0238">DNA-binding</keyword>
<proteinExistence type="inferred from homology"/>
<dbReference type="PRINTS" id="PR00039">
    <property type="entry name" value="HTHLYSR"/>
</dbReference>
<dbReference type="EMBL" id="CP094528">
    <property type="protein sequence ID" value="UOE45433.1"/>
    <property type="molecule type" value="Genomic_DNA"/>
</dbReference>
<accession>A0ABY4C620</accession>
<dbReference type="InterPro" id="IPR000847">
    <property type="entry name" value="LysR_HTH_N"/>
</dbReference>
<evidence type="ECO:0000313" key="6">
    <source>
        <dbReference type="EMBL" id="UOE45433.1"/>
    </source>
</evidence>
<keyword evidence="2" id="KW-0805">Transcription regulation</keyword>
<dbReference type="Gene3D" id="1.10.10.10">
    <property type="entry name" value="Winged helix-like DNA-binding domain superfamily/Winged helix DNA-binding domain"/>
    <property type="match status" value="1"/>
</dbReference>
<dbReference type="RefSeq" id="WP_243558013.1">
    <property type="nucleotide sequence ID" value="NZ_CP094528.1"/>
</dbReference>
<sequence length="346" mass="35822">MTDATTDELVADLLAAIDVQTVRVVRAIAEHGSLTAAATALGYSQPAVSQQLRRFEERTGVVLVQRAGRGIRLTEAGRVLARHAHAVATALEAAAGELAALRGLRAGRVRLVAFPSASATLVPRLIAELGRTHPGLTVTYVEAEPPEAVAAVRADRADLAVTFSYPGDRDDPHRESARGLDVHEFGREPVRVVLPAEHPAATDEVVDLATLAHEPWIAGCPRCRGHLLDLADDAGFVPRIVVETDNFVAVEGMVAEGLGVALLPGLALAASPRHPGVVTRPTARGDERSLHLVTARGGARVPAVAAAMRALEAARPTVGAVDPAGSIDAAGAIGAAGVLDTMGSDV</sequence>
<dbReference type="PANTHER" id="PTHR30346:SF29">
    <property type="entry name" value="LYSR SUBSTRATE-BINDING"/>
    <property type="match status" value="1"/>
</dbReference>
<comment type="similarity">
    <text evidence="1">Belongs to the LysR transcriptional regulatory family.</text>
</comment>
<dbReference type="SUPFAM" id="SSF53850">
    <property type="entry name" value="Periplasmic binding protein-like II"/>
    <property type="match status" value="1"/>
</dbReference>
<dbReference type="Pfam" id="PF00126">
    <property type="entry name" value="HTH_1"/>
    <property type="match status" value="1"/>
</dbReference>
<reference evidence="6 7" key="1">
    <citation type="submission" date="2022-03" db="EMBL/GenBank/DDBJ databases">
        <title>Mucilaginibacter sp. isolated from the gut of Protaetia brevitarsis seulensis larvae.</title>
        <authorList>
            <person name="Won M."/>
            <person name="Kim S.-J."/>
            <person name="Kwon S.-W."/>
        </authorList>
    </citation>
    <scope>NUCLEOTIDE SEQUENCE [LARGE SCALE GENOMIC DNA]</scope>
    <source>
        <strain evidence="6 7">CFWR-12</strain>
    </source>
</reference>
<dbReference type="Pfam" id="PF03466">
    <property type="entry name" value="LysR_substrate"/>
    <property type="match status" value="1"/>
</dbReference>
<keyword evidence="7" id="KW-1185">Reference proteome</keyword>
<dbReference type="InterPro" id="IPR011991">
    <property type="entry name" value="ArsR-like_HTH"/>
</dbReference>
<evidence type="ECO:0000256" key="2">
    <source>
        <dbReference type="ARBA" id="ARBA00023015"/>
    </source>
</evidence>
<dbReference type="CDD" id="cd00090">
    <property type="entry name" value="HTH_ARSR"/>
    <property type="match status" value="1"/>
</dbReference>